<evidence type="ECO:0000259" key="4">
    <source>
        <dbReference type="Pfam" id="PF00535"/>
    </source>
</evidence>
<gene>
    <name evidence="5" type="ORF">A3A58_00135</name>
</gene>
<reference evidence="5 6" key="1">
    <citation type="journal article" date="2016" name="Nat. Commun.">
        <title>Thousands of microbial genomes shed light on interconnected biogeochemical processes in an aquifer system.</title>
        <authorList>
            <person name="Anantharaman K."/>
            <person name="Brown C.T."/>
            <person name="Hug L.A."/>
            <person name="Sharon I."/>
            <person name="Castelle C.J."/>
            <person name="Probst A.J."/>
            <person name="Thomas B.C."/>
            <person name="Singh A."/>
            <person name="Wilkins M.J."/>
            <person name="Karaoz U."/>
            <person name="Brodie E.L."/>
            <person name="Williams K.H."/>
            <person name="Hubbard S.S."/>
            <person name="Banfield J.F."/>
        </authorList>
    </citation>
    <scope>NUCLEOTIDE SEQUENCE [LARGE SCALE GENOMIC DNA]</scope>
</reference>
<evidence type="ECO:0000256" key="3">
    <source>
        <dbReference type="ARBA" id="ARBA00022679"/>
    </source>
</evidence>
<dbReference type="PANTHER" id="PTHR43179">
    <property type="entry name" value="RHAMNOSYLTRANSFERASE WBBL"/>
    <property type="match status" value="1"/>
</dbReference>
<organism evidence="5 6">
    <name type="scientific">Candidatus Blackburnbacteria bacterium RIFCSPLOWO2_01_FULL_41_27</name>
    <dbReference type="NCBI Taxonomy" id="1797520"/>
    <lineage>
        <taxon>Bacteria</taxon>
        <taxon>Candidatus Blackburniibacteriota</taxon>
    </lineage>
</organism>
<dbReference type="Pfam" id="PF00535">
    <property type="entry name" value="Glycos_transf_2"/>
    <property type="match status" value="1"/>
</dbReference>
<dbReference type="Gene3D" id="3.90.550.10">
    <property type="entry name" value="Spore Coat Polysaccharide Biosynthesis Protein SpsA, Chain A"/>
    <property type="match status" value="1"/>
</dbReference>
<dbReference type="EMBL" id="MHCD01000048">
    <property type="protein sequence ID" value="OGY12770.1"/>
    <property type="molecule type" value="Genomic_DNA"/>
</dbReference>
<evidence type="ECO:0000313" key="5">
    <source>
        <dbReference type="EMBL" id="OGY12770.1"/>
    </source>
</evidence>
<comment type="caution">
    <text evidence="5">The sequence shown here is derived from an EMBL/GenBank/DDBJ whole genome shotgun (WGS) entry which is preliminary data.</text>
</comment>
<dbReference type="AlphaFoldDB" id="A0A1G1VBH9"/>
<feature type="domain" description="Glycosyltransferase 2-like" evidence="4">
    <location>
        <begin position="7"/>
        <end position="122"/>
    </location>
</feature>
<dbReference type="InterPro" id="IPR001173">
    <property type="entry name" value="Glyco_trans_2-like"/>
</dbReference>
<proteinExistence type="inferred from homology"/>
<dbReference type="PANTHER" id="PTHR43179:SF12">
    <property type="entry name" value="GALACTOFURANOSYLTRANSFERASE GLFT2"/>
    <property type="match status" value="1"/>
</dbReference>
<dbReference type="GO" id="GO:0016757">
    <property type="term" value="F:glycosyltransferase activity"/>
    <property type="evidence" value="ECO:0007669"/>
    <property type="project" value="UniProtKB-KW"/>
</dbReference>
<keyword evidence="3" id="KW-0808">Transferase</keyword>
<name>A0A1G1VBH9_9BACT</name>
<evidence type="ECO:0000256" key="1">
    <source>
        <dbReference type="ARBA" id="ARBA00006739"/>
    </source>
</evidence>
<evidence type="ECO:0000256" key="2">
    <source>
        <dbReference type="ARBA" id="ARBA00022676"/>
    </source>
</evidence>
<sequence>MKQLSVSVVIPNWQGRQLLEKNLPKVLAIGANEVIVVENGSTDGSLELLQNKFPQVKVIINNENEGFAKGVNRGVKAATGEVIILLNTDVSPSKDLIKHILPHFQDESVFAVSFNEGEWSWARGFMSLGLVEHVPGKKVELTHDSFWASGGSAAFSREKWLELGGFNLIYEPFYWEDVDLSYRAQKRGWKVLWKPKAQVEHKHEVTVGKHSLGNKKDMVAQRNQVLFFWCNITSTSMWAQHLIYMPLRLIHPGYWIPFLWAILKLPQVFVSRSKYTGGKVTDEEIFAKFKD</sequence>
<dbReference type="SUPFAM" id="SSF53448">
    <property type="entry name" value="Nucleotide-diphospho-sugar transferases"/>
    <property type="match status" value="1"/>
</dbReference>
<protein>
    <recommendedName>
        <fullName evidence="4">Glycosyltransferase 2-like domain-containing protein</fullName>
    </recommendedName>
</protein>
<dbReference type="CDD" id="cd04186">
    <property type="entry name" value="GT_2_like_c"/>
    <property type="match status" value="1"/>
</dbReference>
<comment type="similarity">
    <text evidence="1">Belongs to the glycosyltransferase 2 family.</text>
</comment>
<dbReference type="Proteomes" id="UP000177685">
    <property type="component" value="Unassembled WGS sequence"/>
</dbReference>
<dbReference type="InterPro" id="IPR029044">
    <property type="entry name" value="Nucleotide-diphossugar_trans"/>
</dbReference>
<evidence type="ECO:0000313" key="6">
    <source>
        <dbReference type="Proteomes" id="UP000177685"/>
    </source>
</evidence>
<keyword evidence="2" id="KW-0328">Glycosyltransferase</keyword>
<accession>A0A1G1VBH9</accession>